<reference evidence="1" key="1">
    <citation type="submission" date="2019-08" db="EMBL/GenBank/DDBJ databases">
        <authorList>
            <person name="Kucharzyk K."/>
            <person name="Murdoch R.W."/>
            <person name="Higgins S."/>
            <person name="Loffler F."/>
        </authorList>
    </citation>
    <scope>NUCLEOTIDE SEQUENCE</scope>
</reference>
<dbReference type="AlphaFoldDB" id="A0A644UAL6"/>
<sequence>MCSKVAVAGSNSKAADIQEPVDSTQGAVVDIGIGTGYSTWWVDIRHRLKEKLFSFVPYIQPGSPESHKRGPIELGSHLKIWQPQQ</sequence>
<dbReference type="EMBL" id="VSSQ01000092">
    <property type="protein sequence ID" value="MPL75862.1"/>
    <property type="molecule type" value="Genomic_DNA"/>
</dbReference>
<organism evidence="1">
    <name type="scientific">bioreactor metagenome</name>
    <dbReference type="NCBI Taxonomy" id="1076179"/>
    <lineage>
        <taxon>unclassified sequences</taxon>
        <taxon>metagenomes</taxon>
        <taxon>ecological metagenomes</taxon>
    </lineage>
</organism>
<gene>
    <name evidence="1" type="ORF">SDC9_21700</name>
</gene>
<protein>
    <submittedName>
        <fullName evidence="1">Uncharacterized protein</fullName>
    </submittedName>
</protein>
<accession>A0A644UAL6</accession>
<comment type="caution">
    <text evidence="1">The sequence shown here is derived from an EMBL/GenBank/DDBJ whole genome shotgun (WGS) entry which is preliminary data.</text>
</comment>
<evidence type="ECO:0000313" key="1">
    <source>
        <dbReference type="EMBL" id="MPL75862.1"/>
    </source>
</evidence>
<name>A0A644UAL6_9ZZZZ</name>
<proteinExistence type="predicted"/>